<dbReference type="CDD" id="cd00063">
    <property type="entry name" value="FN3"/>
    <property type="match status" value="1"/>
</dbReference>
<sequence>EPAAGPSPIKIVTSLLDARLEWAEVPQCDRRGFITGYTVYIRQNPNGSRFTYEVPGSTRQLLFNKFNPDARYSVCISASTRAGEGPADHCTNFHHDEDVSSYTGLLLGMAFSVIALSGVILTLSKIRKRVKKTLILLLPKFLHEEYPRVERSSAVRSLQSDKEDPEPLRSLLPDDPESVEIEELLKEETGPPLISTDPTEDPDTMMEAEETPLIPTNDMEVPEHTLGGYRPQIAKVTSQKRDSYCSPSDMLDLQRMVIRSRNPEIPSNNLLLSNITEDLFKGMSPNGSDLGDVLLQFTPDPTLRSLWESQTFME</sequence>
<keyword evidence="4" id="KW-0732">Signal</keyword>
<proteinExistence type="inferred from homology"/>
<dbReference type="AlphaFoldDB" id="A0AAV6YW89"/>
<dbReference type="PROSITE" id="PS50853">
    <property type="entry name" value="FN3"/>
    <property type="match status" value="1"/>
</dbReference>
<evidence type="ECO:0000313" key="13">
    <source>
        <dbReference type="EMBL" id="KAG8540100.1"/>
    </source>
</evidence>
<evidence type="ECO:0000256" key="6">
    <source>
        <dbReference type="ARBA" id="ARBA00022989"/>
    </source>
</evidence>
<keyword evidence="14" id="KW-1185">Reference proteome</keyword>
<dbReference type="SUPFAM" id="SSF49265">
    <property type="entry name" value="Fibronectin type III"/>
    <property type="match status" value="1"/>
</dbReference>
<feature type="non-terminal residue" evidence="13">
    <location>
        <position position="314"/>
    </location>
</feature>
<comment type="similarity">
    <text evidence="2">Belongs to the type I cytokine receptor family. Type 2 subfamily.</text>
</comment>
<keyword evidence="9" id="KW-0325">Glycoprotein</keyword>
<feature type="non-terminal residue" evidence="13">
    <location>
        <position position="1"/>
    </location>
</feature>
<evidence type="ECO:0000256" key="4">
    <source>
        <dbReference type="ARBA" id="ARBA00022729"/>
    </source>
</evidence>
<reference evidence="13" key="1">
    <citation type="thesis" date="2020" institute="ProQuest LLC" country="789 East Eisenhower Parkway, Ann Arbor, MI, USA">
        <title>Comparative Genomics and Chromosome Evolution.</title>
        <authorList>
            <person name="Mudd A.B."/>
        </authorList>
    </citation>
    <scope>NUCLEOTIDE SEQUENCE</scope>
    <source>
        <strain evidence="13">237g6f4</strain>
        <tissue evidence="13">Blood</tissue>
    </source>
</reference>
<dbReference type="PANTHER" id="PTHR48423:SF2">
    <property type="entry name" value="INTERLEUKIN-12 RECEPTOR SUBUNIT BETA-2"/>
    <property type="match status" value="1"/>
</dbReference>
<feature type="transmembrane region" description="Helical" evidence="11">
    <location>
        <begin position="102"/>
        <end position="123"/>
    </location>
</feature>
<accession>A0AAV6YW89</accession>
<dbReference type="GO" id="GO:0005886">
    <property type="term" value="C:plasma membrane"/>
    <property type="evidence" value="ECO:0007669"/>
    <property type="project" value="UniProtKB-ARBA"/>
</dbReference>
<keyword evidence="3 11" id="KW-0812">Transmembrane</keyword>
<feature type="compositionally biased region" description="Basic and acidic residues" evidence="10">
    <location>
        <begin position="152"/>
        <end position="167"/>
    </location>
</feature>
<dbReference type="Gene3D" id="2.60.40.10">
    <property type="entry name" value="Immunoglobulins"/>
    <property type="match status" value="1"/>
</dbReference>
<evidence type="ECO:0000259" key="12">
    <source>
        <dbReference type="PROSITE" id="PS50853"/>
    </source>
</evidence>
<feature type="region of interest" description="Disordered" evidence="10">
    <location>
        <begin position="152"/>
        <end position="176"/>
    </location>
</feature>
<evidence type="ECO:0000256" key="1">
    <source>
        <dbReference type="ARBA" id="ARBA00004479"/>
    </source>
</evidence>
<protein>
    <recommendedName>
        <fullName evidence="12">Fibronectin type-III domain-containing protein</fullName>
    </recommendedName>
</protein>
<evidence type="ECO:0000256" key="3">
    <source>
        <dbReference type="ARBA" id="ARBA00022692"/>
    </source>
</evidence>
<dbReference type="Pfam" id="PF00041">
    <property type="entry name" value="fn3"/>
    <property type="match status" value="1"/>
</dbReference>
<keyword evidence="8" id="KW-0675">Receptor</keyword>
<evidence type="ECO:0000313" key="14">
    <source>
        <dbReference type="Proteomes" id="UP000824782"/>
    </source>
</evidence>
<evidence type="ECO:0000256" key="11">
    <source>
        <dbReference type="SAM" id="Phobius"/>
    </source>
</evidence>
<keyword evidence="7 11" id="KW-0472">Membrane</keyword>
<dbReference type="Proteomes" id="UP000824782">
    <property type="component" value="Unassembled WGS sequence"/>
</dbReference>
<gene>
    <name evidence="13" type="ORF">GDO81_019851</name>
</gene>
<evidence type="ECO:0000256" key="7">
    <source>
        <dbReference type="ARBA" id="ARBA00023136"/>
    </source>
</evidence>
<evidence type="ECO:0000256" key="8">
    <source>
        <dbReference type="ARBA" id="ARBA00023170"/>
    </source>
</evidence>
<comment type="caution">
    <text evidence="13">The sequence shown here is derived from an EMBL/GenBank/DDBJ whole genome shotgun (WGS) entry which is preliminary data.</text>
</comment>
<evidence type="ECO:0000256" key="9">
    <source>
        <dbReference type="ARBA" id="ARBA00023180"/>
    </source>
</evidence>
<dbReference type="InterPro" id="IPR013783">
    <property type="entry name" value="Ig-like_fold"/>
</dbReference>
<comment type="subcellular location">
    <subcellularLocation>
        <location evidence="1">Membrane</location>
        <topology evidence="1">Single-pass type I membrane protein</topology>
    </subcellularLocation>
</comment>
<dbReference type="InterPro" id="IPR003961">
    <property type="entry name" value="FN3_dom"/>
</dbReference>
<dbReference type="InterPro" id="IPR052672">
    <property type="entry name" value="Type1_Cytokine_Rcpt_Type2"/>
</dbReference>
<feature type="domain" description="Fibronectin type-III" evidence="12">
    <location>
        <begin position="5"/>
        <end position="98"/>
    </location>
</feature>
<dbReference type="EMBL" id="WNYA01011602">
    <property type="protein sequence ID" value="KAG8540100.1"/>
    <property type="molecule type" value="Genomic_DNA"/>
</dbReference>
<keyword evidence="6 11" id="KW-1133">Transmembrane helix</keyword>
<name>A0AAV6YW89_ENGPU</name>
<dbReference type="PANTHER" id="PTHR48423">
    <property type="entry name" value="INTERLEUKIN-27 RECEPTOR SUBUNIT ALPHA"/>
    <property type="match status" value="1"/>
</dbReference>
<evidence type="ECO:0000256" key="2">
    <source>
        <dbReference type="ARBA" id="ARBA00008921"/>
    </source>
</evidence>
<organism evidence="13 14">
    <name type="scientific">Engystomops pustulosus</name>
    <name type="common">Tungara frog</name>
    <name type="synonym">Physalaemus pustulosus</name>
    <dbReference type="NCBI Taxonomy" id="76066"/>
    <lineage>
        <taxon>Eukaryota</taxon>
        <taxon>Metazoa</taxon>
        <taxon>Chordata</taxon>
        <taxon>Craniata</taxon>
        <taxon>Vertebrata</taxon>
        <taxon>Euteleostomi</taxon>
        <taxon>Amphibia</taxon>
        <taxon>Batrachia</taxon>
        <taxon>Anura</taxon>
        <taxon>Neobatrachia</taxon>
        <taxon>Hyloidea</taxon>
        <taxon>Leptodactylidae</taxon>
        <taxon>Leiuperinae</taxon>
        <taxon>Engystomops</taxon>
    </lineage>
</organism>
<evidence type="ECO:0000256" key="10">
    <source>
        <dbReference type="SAM" id="MobiDB-lite"/>
    </source>
</evidence>
<dbReference type="InterPro" id="IPR036116">
    <property type="entry name" value="FN3_sf"/>
</dbReference>
<keyword evidence="5" id="KW-0677">Repeat</keyword>
<evidence type="ECO:0000256" key="5">
    <source>
        <dbReference type="ARBA" id="ARBA00022737"/>
    </source>
</evidence>